<feature type="non-terminal residue" evidence="1">
    <location>
        <position position="1"/>
    </location>
</feature>
<sequence>DLLNPRKAEVFLSEINLIELSEKLADELRMLRCFEEGLSILEIRKTELEKHRLTEKDLDTINQEIKSTIIELPFLVSNKTPSLGSKSLRVLTGICTKYSIFFIDALHFHIAELIGCQYFVTGDLDLSKRLENLLSELGGSVVDVCYAKSFKNKEFKRFIR</sequence>
<protein>
    <recommendedName>
        <fullName evidence="2">PIN domain-containing protein</fullName>
    </recommendedName>
</protein>
<name>X0TF75_9ZZZZ</name>
<accession>X0TF75</accession>
<evidence type="ECO:0008006" key="2">
    <source>
        <dbReference type="Google" id="ProtNLM"/>
    </source>
</evidence>
<dbReference type="EMBL" id="BARS01019523">
    <property type="protein sequence ID" value="GAF91859.1"/>
    <property type="molecule type" value="Genomic_DNA"/>
</dbReference>
<proteinExistence type="predicted"/>
<dbReference type="AlphaFoldDB" id="X0TF75"/>
<organism evidence="1">
    <name type="scientific">marine sediment metagenome</name>
    <dbReference type="NCBI Taxonomy" id="412755"/>
    <lineage>
        <taxon>unclassified sequences</taxon>
        <taxon>metagenomes</taxon>
        <taxon>ecological metagenomes</taxon>
    </lineage>
</organism>
<evidence type="ECO:0000313" key="1">
    <source>
        <dbReference type="EMBL" id="GAF91859.1"/>
    </source>
</evidence>
<dbReference type="SUPFAM" id="SSF88723">
    <property type="entry name" value="PIN domain-like"/>
    <property type="match status" value="1"/>
</dbReference>
<dbReference type="InterPro" id="IPR029060">
    <property type="entry name" value="PIN-like_dom_sf"/>
</dbReference>
<reference evidence="1" key="1">
    <citation type="journal article" date="2014" name="Front. Microbiol.">
        <title>High frequency of phylogenetically diverse reductive dehalogenase-homologous genes in deep subseafloor sedimentary metagenomes.</title>
        <authorList>
            <person name="Kawai M."/>
            <person name="Futagami T."/>
            <person name="Toyoda A."/>
            <person name="Takaki Y."/>
            <person name="Nishi S."/>
            <person name="Hori S."/>
            <person name="Arai W."/>
            <person name="Tsubouchi T."/>
            <person name="Morono Y."/>
            <person name="Uchiyama I."/>
            <person name="Ito T."/>
            <person name="Fujiyama A."/>
            <person name="Inagaki F."/>
            <person name="Takami H."/>
        </authorList>
    </citation>
    <scope>NUCLEOTIDE SEQUENCE</scope>
    <source>
        <strain evidence="1">Expedition CK06-06</strain>
    </source>
</reference>
<comment type="caution">
    <text evidence="1">The sequence shown here is derived from an EMBL/GenBank/DDBJ whole genome shotgun (WGS) entry which is preliminary data.</text>
</comment>
<gene>
    <name evidence="1" type="ORF">S01H1_31628</name>
</gene>